<feature type="transmembrane region" description="Helical" evidence="15">
    <location>
        <begin position="42"/>
        <end position="61"/>
    </location>
</feature>
<evidence type="ECO:0000256" key="1">
    <source>
        <dbReference type="ARBA" id="ARBA00004429"/>
    </source>
</evidence>
<keyword evidence="11 15" id="KW-1133">Transmembrane helix</keyword>
<dbReference type="EMBL" id="LUUB01000040">
    <property type="protein sequence ID" value="OAF12417.1"/>
    <property type="molecule type" value="Genomic_DNA"/>
</dbReference>
<evidence type="ECO:0000256" key="8">
    <source>
        <dbReference type="ARBA" id="ARBA00022692"/>
    </source>
</evidence>
<dbReference type="GO" id="GO:0005886">
    <property type="term" value="C:plasma membrane"/>
    <property type="evidence" value="ECO:0007669"/>
    <property type="project" value="UniProtKB-SubCell"/>
</dbReference>
<name>A0A176Z068_9BRAD</name>
<sequence>MMAAGGLLGALAASSCCILPVVLFSLGISGAWIGNFTQLAPYQPYFLAATAVFLGTGYWLVHRASKRACIDGEACVRPLPNRVVKIVLVAATVLVVAALGFDFLAPLFFNA</sequence>
<evidence type="ECO:0000256" key="4">
    <source>
        <dbReference type="ARBA" id="ARBA00022448"/>
    </source>
</evidence>
<keyword evidence="10" id="KW-0476">Mercury</keyword>
<dbReference type="Proteomes" id="UP000076959">
    <property type="component" value="Unassembled WGS sequence"/>
</dbReference>
<evidence type="ECO:0000256" key="3">
    <source>
        <dbReference type="ARBA" id="ARBA00017053"/>
    </source>
</evidence>
<evidence type="ECO:0000313" key="16">
    <source>
        <dbReference type="EMBL" id="OAF12417.1"/>
    </source>
</evidence>
<comment type="caution">
    <text evidence="16">The sequence shown here is derived from an EMBL/GenBank/DDBJ whole genome shotgun (WGS) entry which is preliminary data.</text>
</comment>
<keyword evidence="7" id="KW-0997">Cell inner membrane</keyword>
<evidence type="ECO:0000256" key="12">
    <source>
        <dbReference type="ARBA" id="ARBA00023136"/>
    </source>
</evidence>
<keyword evidence="9" id="KW-0479">Metal-binding</keyword>
<dbReference type="STRING" id="1505087.AYJ54_06205"/>
<reference evidence="16 17" key="1">
    <citation type="submission" date="2016-03" db="EMBL/GenBank/DDBJ databases">
        <title>Draft Genome Sequence of the Strain BR 10245 (Bradyrhizobium sp.) isolated from nodules of Centrolobium paraense.</title>
        <authorList>
            <person name="Simoes-Araujo J.L.Sr."/>
            <person name="Barauna A.C."/>
            <person name="Silva K."/>
            <person name="Zilli J.E."/>
        </authorList>
    </citation>
    <scope>NUCLEOTIDE SEQUENCE [LARGE SCALE GENOMIC DNA]</scope>
    <source>
        <strain evidence="16 17">BR 10245</strain>
    </source>
</reference>
<keyword evidence="17" id="KW-1185">Reference proteome</keyword>
<accession>A0A176Z068</accession>
<keyword evidence="5" id="KW-0475">Mercuric resistance</keyword>
<comment type="function">
    <text evidence="14">Involved in mercury resistance. Probably transfers a mercuric ion from the periplasmic Hg(2+)-binding protein MerP to the cytoplasmic mercuric reductase MerA.</text>
</comment>
<evidence type="ECO:0000256" key="15">
    <source>
        <dbReference type="SAM" id="Phobius"/>
    </source>
</evidence>
<evidence type="ECO:0000256" key="13">
    <source>
        <dbReference type="ARBA" id="ARBA00030934"/>
    </source>
</evidence>
<keyword evidence="6" id="KW-1003">Cell membrane</keyword>
<dbReference type="Gene3D" id="1.10.287.910">
    <property type="entry name" value="bacterial mercury transporter, merf"/>
    <property type="match status" value="1"/>
</dbReference>
<dbReference type="AlphaFoldDB" id="A0A176Z068"/>
<keyword evidence="4" id="KW-0813">Transport</keyword>
<evidence type="ECO:0000256" key="10">
    <source>
        <dbReference type="ARBA" id="ARBA00022914"/>
    </source>
</evidence>
<organism evidence="16 17">
    <name type="scientific">Bradyrhizobium centrolobii</name>
    <dbReference type="NCBI Taxonomy" id="1505087"/>
    <lineage>
        <taxon>Bacteria</taxon>
        <taxon>Pseudomonadati</taxon>
        <taxon>Pseudomonadota</taxon>
        <taxon>Alphaproteobacteria</taxon>
        <taxon>Hyphomicrobiales</taxon>
        <taxon>Nitrobacteraceae</taxon>
        <taxon>Bradyrhizobium</taxon>
    </lineage>
</organism>
<dbReference type="Pfam" id="PF02411">
    <property type="entry name" value="MerT"/>
    <property type="match status" value="1"/>
</dbReference>
<dbReference type="GO" id="GO:0015097">
    <property type="term" value="F:mercury ion transmembrane transporter activity"/>
    <property type="evidence" value="ECO:0007669"/>
    <property type="project" value="InterPro"/>
</dbReference>
<keyword evidence="8 15" id="KW-0812">Transmembrane</keyword>
<evidence type="ECO:0000256" key="6">
    <source>
        <dbReference type="ARBA" id="ARBA00022475"/>
    </source>
</evidence>
<evidence type="ECO:0000256" key="5">
    <source>
        <dbReference type="ARBA" id="ARBA00022466"/>
    </source>
</evidence>
<gene>
    <name evidence="16" type="ORF">AYJ54_06205</name>
</gene>
<evidence type="ECO:0000256" key="7">
    <source>
        <dbReference type="ARBA" id="ARBA00022519"/>
    </source>
</evidence>
<dbReference type="GO" id="GO:0046872">
    <property type="term" value="F:metal ion binding"/>
    <property type="evidence" value="ECO:0007669"/>
    <property type="project" value="UniProtKB-KW"/>
</dbReference>
<comment type="similarity">
    <text evidence="2">Belongs to the MerT family.</text>
</comment>
<proteinExistence type="inferred from homology"/>
<protein>
    <recommendedName>
        <fullName evidence="3">Mercuric transport protein MerT</fullName>
    </recommendedName>
    <alternativeName>
        <fullName evidence="13">Mercury ion transport protein</fullName>
    </alternativeName>
</protein>
<comment type="subcellular location">
    <subcellularLocation>
        <location evidence="1">Cell inner membrane</location>
        <topology evidence="1">Multi-pass membrane protein</topology>
    </subcellularLocation>
</comment>
<feature type="transmembrane region" description="Helical" evidence="15">
    <location>
        <begin position="86"/>
        <end position="109"/>
    </location>
</feature>
<keyword evidence="12 15" id="KW-0472">Membrane</keyword>
<evidence type="ECO:0000256" key="11">
    <source>
        <dbReference type="ARBA" id="ARBA00022989"/>
    </source>
</evidence>
<evidence type="ECO:0000313" key="17">
    <source>
        <dbReference type="Proteomes" id="UP000076959"/>
    </source>
</evidence>
<evidence type="ECO:0000256" key="14">
    <source>
        <dbReference type="ARBA" id="ARBA00045720"/>
    </source>
</evidence>
<dbReference type="InterPro" id="IPR003457">
    <property type="entry name" value="Transprt_MerT"/>
</dbReference>
<evidence type="ECO:0000256" key="2">
    <source>
        <dbReference type="ARBA" id="ARBA00008224"/>
    </source>
</evidence>
<evidence type="ECO:0000256" key="9">
    <source>
        <dbReference type="ARBA" id="ARBA00022723"/>
    </source>
</evidence>